<dbReference type="Proteomes" id="UP001152622">
    <property type="component" value="Chromosome 7"/>
</dbReference>
<proteinExistence type="predicted"/>
<accession>A0A9Q1F939</accession>
<gene>
    <name evidence="1" type="ORF">SKAU_G00212000</name>
</gene>
<sequence>MQSSLLNSQLTVDKKKGSDLDKRIVQSRAFFKQRLPAGPSSTLICDAGNHQIWTEGRSTRPSFKGHSIKHLIDNRPENSIDLLTVRDMGLPL</sequence>
<protein>
    <submittedName>
        <fullName evidence="1">Uncharacterized protein</fullName>
    </submittedName>
</protein>
<keyword evidence="2" id="KW-1185">Reference proteome</keyword>
<comment type="caution">
    <text evidence="1">The sequence shown here is derived from an EMBL/GenBank/DDBJ whole genome shotgun (WGS) entry which is preliminary data.</text>
</comment>
<dbReference type="AlphaFoldDB" id="A0A9Q1F939"/>
<reference evidence="1" key="1">
    <citation type="journal article" date="2023" name="Science">
        <title>Genome structures resolve the early diversification of teleost fishes.</title>
        <authorList>
            <person name="Parey E."/>
            <person name="Louis A."/>
            <person name="Montfort J."/>
            <person name="Bouchez O."/>
            <person name="Roques C."/>
            <person name="Iampietro C."/>
            <person name="Lluch J."/>
            <person name="Castinel A."/>
            <person name="Donnadieu C."/>
            <person name="Desvignes T."/>
            <person name="Floi Bucao C."/>
            <person name="Jouanno E."/>
            <person name="Wen M."/>
            <person name="Mejri S."/>
            <person name="Dirks R."/>
            <person name="Jansen H."/>
            <person name="Henkel C."/>
            <person name="Chen W.J."/>
            <person name="Zahm M."/>
            <person name="Cabau C."/>
            <person name="Klopp C."/>
            <person name="Thompson A.W."/>
            <person name="Robinson-Rechavi M."/>
            <person name="Braasch I."/>
            <person name="Lecointre G."/>
            <person name="Bobe J."/>
            <person name="Postlethwait J.H."/>
            <person name="Berthelot C."/>
            <person name="Roest Crollius H."/>
            <person name="Guiguen Y."/>
        </authorList>
    </citation>
    <scope>NUCLEOTIDE SEQUENCE</scope>
    <source>
        <strain evidence="1">WJC10195</strain>
    </source>
</reference>
<evidence type="ECO:0000313" key="1">
    <source>
        <dbReference type="EMBL" id="KAJ8353633.1"/>
    </source>
</evidence>
<organism evidence="1 2">
    <name type="scientific">Synaphobranchus kaupii</name>
    <name type="common">Kaup's arrowtooth eel</name>
    <dbReference type="NCBI Taxonomy" id="118154"/>
    <lineage>
        <taxon>Eukaryota</taxon>
        <taxon>Metazoa</taxon>
        <taxon>Chordata</taxon>
        <taxon>Craniata</taxon>
        <taxon>Vertebrata</taxon>
        <taxon>Euteleostomi</taxon>
        <taxon>Actinopterygii</taxon>
        <taxon>Neopterygii</taxon>
        <taxon>Teleostei</taxon>
        <taxon>Anguilliformes</taxon>
        <taxon>Synaphobranchidae</taxon>
        <taxon>Synaphobranchus</taxon>
    </lineage>
</organism>
<dbReference type="EMBL" id="JAINUF010000007">
    <property type="protein sequence ID" value="KAJ8353633.1"/>
    <property type="molecule type" value="Genomic_DNA"/>
</dbReference>
<evidence type="ECO:0000313" key="2">
    <source>
        <dbReference type="Proteomes" id="UP001152622"/>
    </source>
</evidence>
<name>A0A9Q1F939_SYNKA</name>